<comment type="caution">
    <text evidence="2">The sequence shown here is derived from an EMBL/GenBank/DDBJ whole genome shotgun (WGS) entry which is preliminary data.</text>
</comment>
<organism evidence="2 3">
    <name type="scientific">Sporothrix stenoceras</name>
    <dbReference type="NCBI Taxonomy" id="5173"/>
    <lineage>
        <taxon>Eukaryota</taxon>
        <taxon>Fungi</taxon>
        <taxon>Dikarya</taxon>
        <taxon>Ascomycota</taxon>
        <taxon>Pezizomycotina</taxon>
        <taxon>Sordariomycetes</taxon>
        <taxon>Sordariomycetidae</taxon>
        <taxon>Ophiostomatales</taxon>
        <taxon>Ophiostomataceae</taxon>
        <taxon>Sporothrix</taxon>
    </lineage>
</organism>
<protein>
    <recommendedName>
        <fullName evidence="4">BTB domain-containing protein</fullName>
    </recommendedName>
</protein>
<dbReference type="EMBL" id="JAWCUI010000057">
    <property type="protein sequence ID" value="KAL1890967.1"/>
    <property type="molecule type" value="Genomic_DNA"/>
</dbReference>
<sequence length="370" mass="41082">MASDLLRVLVGPDHREFVVHRAMLCDSSPFFRDSIDAVPEGLTTPSSPSSSPSSSPESTPPPSSPSQPTTLIWLSGESADVFELFVVWLYRRHAFRSVVEDAVTILAREATSHEVITLHPQVHRDSHNNNNADSDTPPSASANLSDLHWHLVRLHLFAAIVDIPVLQDAVMDALQDLYLRFDWTATPALLRFLYIEADPLAACRLRKWAVALLGWTLANSGEDDHAELRSLLVLAPLAEEYDAHTRKMKASRADARIKNPQLRISSNQLRREDRHFGFRQCSFHSHRRSAGEGRCPHERARRRGTLDFVSSLALPLDMPSGRKSNLHSPSASLSSLSSTTSEPRLEDLPVWSPLSVTTPGYAPLGMESTI</sequence>
<reference evidence="2 3" key="1">
    <citation type="journal article" date="2024" name="IMA Fungus">
        <title>IMA Genome - F19 : A genome assembly and annotation guide to empower mycologists, including annotated draft genome sequences of Ceratocystis pirilliformis, Diaporthe australafricana, Fusarium ophioides, Paecilomyces lecythidis, and Sporothrix stenoceras.</title>
        <authorList>
            <person name="Aylward J."/>
            <person name="Wilson A.M."/>
            <person name="Visagie C.M."/>
            <person name="Spraker J."/>
            <person name="Barnes I."/>
            <person name="Buitendag C."/>
            <person name="Ceriani C."/>
            <person name="Del Mar Angel L."/>
            <person name="du Plessis D."/>
            <person name="Fuchs T."/>
            <person name="Gasser K."/>
            <person name="Kramer D."/>
            <person name="Li W."/>
            <person name="Munsamy K."/>
            <person name="Piso A."/>
            <person name="Price J.L."/>
            <person name="Sonnekus B."/>
            <person name="Thomas C."/>
            <person name="van der Nest A."/>
            <person name="van Dijk A."/>
            <person name="van Heerden A."/>
            <person name="van Vuuren N."/>
            <person name="Yilmaz N."/>
            <person name="Duong T.A."/>
            <person name="van der Merwe N.A."/>
            <person name="Wingfield M.J."/>
            <person name="Wingfield B.D."/>
        </authorList>
    </citation>
    <scope>NUCLEOTIDE SEQUENCE [LARGE SCALE GENOMIC DNA]</scope>
    <source>
        <strain evidence="2 3">CMW 5346</strain>
    </source>
</reference>
<feature type="compositionally biased region" description="Low complexity" evidence="1">
    <location>
        <begin position="43"/>
        <end position="57"/>
    </location>
</feature>
<keyword evidence="3" id="KW-1185">Reference proteome</keyword>
<feature type="region of interest" description="Disordered" evidence="1">
    <location>
        <begin position="36"/>
        <end position="70"/>
    </location>
</feature>
<dbReference type="Gene3D" id="3.30.710.10">
    <property type="entry name" value="Potassium Channel Kv1.1, Chain A"/>
    <property type="match status" value="1"/>
</dbReference>
<evidence type="ECO:0000313" key="3">
    <source>
        <dbReference type="Proteomes" id="UP001583186"/>
    </source>
</evidence>
<evidence type="ECO:0000313" key="2">
    <source>
        <dbReference type="EMBL" id="KAL1890967.1"/>
    </source>
</evidence>
<evidence type="ECO:0008006" key="4">
    <source>
        <dbReference type="Google" id="ProtNLM"/>
    </source>
</evidence>
<name>A0ABR3YSQ8_9PEZI</name>
<feature type="compositionally biased region" description="Low complexity" evidence="1">
    <location>
        <begin position="326"/>
        <end position="341"/>
    </location>
</feature>
<proteinExistence type="predicted"/>
<dbReference type="Proteomes" id="UP001583186">
    <property type="component" value="Unassembled WGS sequence"/>
</dbReference>
<evidence type="ECO:0000256" key="1">
    <source>
        <dbReference type="SAM" id="MobiDB-lite"/>
    </source>
</evidence>
<dbReference type="InterPro" id="IPR011333">
    <property type="entry name" value="SKP1/BTB/POZ_sf"/>
</dbReference>
<feature type="region of interest" description="Disordered" evidence="1">
    <location>
        <begin position="319"/>
        <end position="344"/>
    </location>
</feature>
<accession>A0ABR3YSQ8</accession>
<gene>
    <name evidence="2" type="ORF">Sste5346_007964</name>
</gene>